<sequence>MSRIVKQKAFLNKISATTVKPQVVLDPSKYSALNLKFQQQNFNGHMGARKFWHEFLPTLQFYNPTLPINVTRIKNEDKKVDIPCVLQVTGPDGNVLAEVGMKDKHSSEIMDELLQKVEHTKVPSDQIIKV</sequence>
<reference evidence="6 7" key="2">
    <citation type="submission" date="2019-11" db="EMBL/GenBank/DDBJ databases">
        <authorList>
            <person name="Lu H."/>
        </authorList>
    </citation>
    <scope>NUCLEOTIDE SEQUENCE [LARGE SCALE GENOMIC DNA]</scope>
    <source>
        <strain evidence="6 7">FIM1</strain>
    </source>
</reference>
<evidence type="ECO:0000313" key="7">
    <source>
        <dbReference type="Proteomes" id="UP000422736"/>
    </source>
</evidence>
<dbReference type="InterPro" id="IPR007741">
    <property type="entry name" value="Ribosomal_mL43/mS25/NADH_DH"/>
</dbReference>
<accession>A0ABX6F0E0</accession>
<dbReference type="Proteomes" id="UP000422736">
    <property type="component" value="Chromosome 5"/>
</dbReference>
<dbReference type="EMBL" id="CP015058">
    <property type="protein sequence ID" value="QGN16619.1"/>
    <property type="molecule type" value="Genomic_DNA"/>
</dbReference>
<dbReference type="GO" id="GO:0005840">
    <property type="term" value="C:ribosome"/>
    <property type="evidence" value="ECO:0007669"/>
    <property type="project" value="UniProtKB-KW"/>
</dbReference>
<dbReference type="Pfam" id="PF05047">
    <property type="entry name" value="L51_S25_CI-B8"/>
    <property type="match status" value="1"/>
</dbReference>
<name>A0ABX6F0E0_KLUMA</name>
<dbReference type="SMART" id="SM00916">
    <property type="entry name" value="L51_S25_CI-B8"/>
    <property type="match status" value="1"/>
</dbReference>
<evidence type="ECO:0000313" key="6">
    <source>
        <dbReference type="EMBL" id="QGN16619.1"/>
    </source>
</evidence>
<evidence type="ECO:0000256" key="1">
    <source>
        <dbReference type="ARBA" id="ARBA00004173"/>
    </source>
</evidence>
<keyword evidence="4" id="KW-0687">Ribonucleoprotein</keyword>
<dbReference type="InterPro" id="IPR040049">
    <property type="entry name" value="Ribosomal_mS25/mL61"/>
</dbReference>
<keyword evidence="7" id="KW-1185">Reference proteome</keyword>
<gene>
    <name evidence="6" type="primary">MRP49</name>
    <name evidence="6" type="ORF">FIM1_3336</name>
</gene>
<protein>
    <submittedName>
        <fullName evidence="6">54S ribosomal protein MRP49</fullName>
    </submittedName>
</protein>
<feature type="domain" description="Ribosomal protein/NADH dehydrogenase" evidence="5">
    <location>
        <begin position="40"/>
        <end position="120"/>
    </location>
</feature>
<organism evidence="6 7">
    <name type="scientific">Kluyveromyces marxianus</name>
    <name type="common">Yeast</name>
    <name type="synonym">Candida kefyr</name>
    <dbReference type="NCBI Taxonomy" id="4911"/>
    <lineage>
        <taxon>Eukaryota</taxon>
        <taxon>Fungi</taxon>
        <taxon>Dikarya</taxon>
        <taxon>Ascomycota</taxon>
        <taxon>Saccharomycotina</taxon>
        <taxon>Saccharomycetes</taxon>
        <taxon>Saccharomycetales</taxon>
        <taxon>Saccharomycetaceae</taxon>
        <taxon>Kluyveromyces</taxon>
    </lineage>
</organism>
<keyword evidence="3" id="KW-0496">Mitochondrion</keyword>
<evidence type="ECO:0000259" key="5">
    <source>
        <dbReference type="SMART" id="SM00916"/>
    </source>
</evidence>
<evidence type="ECO:0000256" key="3">
    <source>
        <dbReference type="ARBA" id="ARBA00023128"/>
    </source>
</evidence>
<dbReference type="PANTHER" id="PTHR13274:SF2">
    <property type="entry name" value="SMALL RIBOSOMAL SUBUNIT PROTEIN MS25"/>
    <property type="match status" value="1"/>
</dbReference>
<proteinExistence type="predicted"/>
<evidence type="ECO:0000256" key="2">
    <source>
        <dbReference type="ARBA" id="ARBA00022980"/>
    </source>
</evidence>
<dbReference type="PANTHER" id="PTHR13274">
    <property type="entry name" value="MITOCHONDRIAL RIBOSOMAL PROTEIN S25"/>
    <property type="match status" value="1"/>
</dbReference>
<keyword evidence="2 6" id="KW-0689">Ribosomal protein</keyword>
<comment type="subcellular location">
    <subcellularLocation>
        <location evidence="1">Mitochondrion</location>
    </subcellularLocation>
</comment>
<evidence type="ECO:0000256" key="4">
    <source>
        <dbReference type="ARBA" id="ARBA00023274"/>
    </source>
</evidence>
<reference evidence="6 7" key="1">
    <citation type="submission" date="2016-03" db="EMBL/GenBank/DDBJ databases">
        <title>How can Kluyveromyces marxianus grow so fast - potential evolutionary course in Saccharomyces Complex revealed by comparative genomics.</title>
        <authorList>
            <person name="Mo W."/>
            <person name="Lu W."/>
            <person name="Yang X."/>
            <person name="Qi J."/>
            <person name="Lv H."/>
        </authorList>
    </citation>
    <scope>NUCLEOTIDE SEQUENCE [LARGE SCALE GENOMIC DNA]</scope>
    <source>
        <strain evidence="6 7">FIM1</strain>
    </source>
</reference>